<feature type="region of interest" description="Disordered" evidence="1">
    <location>
        <begin position="13"/>
        <end position="48"/>
    </location>
</feature>
<evidence type="ECO:0000313" key="3">
    <source>
        <dbReference type="Proteomes" id="UP000245288"/>
    </source>
</evidence>
<gene>
    <name evidence="2" type="ORF">LG34_13280</name>
</gene>
<accession>A0A2V1JNY5</accession>
<dbReference type="AlphaFoldDB" id="A0A2V1JNY5"/>
<evidence type="ECO:0000256" key="1">
    <source>
        <dbReference type="SAM" id="MobiDB-lite"/>
    </source>
</evidence>
<dbReference type="EMBL" id="JRFU01000146">
    <property type="protein sequence ID" value="PWE85849.1"/>
    <property type="molecule type" value="Genomic_DNA"/>
</dbReference>
<keyword evidence="3" id="KW-1185">Reference proteome</keyword>
<dbReference type="RefSeq" id="WP_109216400.1">
    <property type="nucleotide sequence ID" value="NZ_JRFU01000146.1"/>
</dbReference>
<organism evidence="2 3">
    <name type="scientific">Eubacterium ramulus</name>
    <dbReference type="NCBI Taxonomy" id="39490"/>
    <lineage>
        <taxon>Bacteria</taxon>
        <taxon>Bacillati</taxon>
        <taxon>Bacillota</taxon>
        <taxon>Clostridia</taxon>
        <taxon>Eubacteriales</taxon>
        <taxon>Eubacteriaceae</taxon>
        <taxon>Eubacterium</taxon>
    </lineage>
</organism>
<sequence length="204" mass="23679">MSLKQVIDEIVKKIRKTEPERQSEDLENAKEQSGKTEPDRSSTSPAVVQVKKPDRQVVPTVAQLQNNNWRKMHGIPMKRDCAKNKTRKMTIEKMCQILTRRYPTFAEELAPLYMEIWIALENGKQVITVEKDKTGQYVRIDTCNTFDAVLKTMVFRCDQNGEVKNWEELDDMHYGNVTEATEGHIRMWDKWTYKGETGVKVVIG</sequence>
<feature type="compositionally biased region" description="Basic and acidic residues" evidence="1">
    <location>
        <begin position="13"/>
        <end position="40"/>
    </location>
</feature>
<evidence type="ECO:0000313" key="2">
    <source>
        <dbReference type="EMBL" id="PWE85849.1"/>
    </source>
</evidence>
<proteinExistence type="predicted"/>
<protein>
    <submittedName>
        <fullName evidence="2">Uncharacterized protein</fullName>
    </submittedName>
</protein>
<reference evidence="2 3" key="1">
    <citation type="submission" date="2014-09" db="EMBL/GenBank/DDBJ databases">
        <title>Butyrate-producing bacteria isolated from human gut.</title>
        <authorList>
            <person name="Zhang Q."/>
            <person name="Zhao L."/>
        </authorList>
    </citation>
    <scope>NUCLEOTIDE SEQUENCE [LARGE SCALE GENOMIC DNA]</scope>
    <source>
        <strain evidence="2 3">21</strain>
    </source>
</reference>
<dbReference type="Proteomes" id="UP000245288">
    <property type="component" value="Unassembled WGS sequence"/>
</dbReference>
<comment type="caution">
    <text evidence="2">The sequence shown here is derived from an EMBL/GenBank/DDBJ whole genome shotgun (WGS) entry which is preliminary data.</text>
</comment>
<name>A0A2V1JNY5_EUBRA</name>